<evidence type="ECO:0000313" key="3">
    <source>
        <dbReference type="Proteomes" id="UP000571084"/>
    </source>
</evidence>
<reference evidence="2 3" key="1">
    <citation type="submission" date="2020-08" db="EMBL/GenBank/DDBJ databases">
        <title>Genomic Encyclopedia of Type Strains, Phase IV (KMG-IV): sequencing the most valuable type-strain genomes for metagenomic binning, comparative biology and taxonomic classification.</title>
        <authorList>
            <person name="Goeker M."/>
        </authorList>
    </citation>
    <scope>NUCLEOTIDE SEQUENCE [LARGE SCALE GENOMIC DNA]</scope>
    <source>
        <strain evidence="2 3">DSM 23240</strain>
    </source>
</reference>
<dbReference type="InterPro" id="IPR001584">
    <property type="entry name" value="Integrase_cat-core"/>
</dbReference>
<protein>
    <submittedName>
        <fullName evidence="2">Transposase InsO family protein</fullName>
    </submittedName>
</protein>
<gene>
    <name evidence="2" type="ORF">HNR39_000534</name>
</gene>
<keyword evidence="3" id="KW-1185">Reference proteome</keyword>
<dbReference type="AlphaFoldDB" id="A0A840RPR6"/>
<dbReference type="PANTHER" id="PTHR46889:SF4">
    <property type="entry name" value="TRANSPOSASE INSO FOR INSERTION SEQUENCE ELEMENT IS911B-RELATED"/>
    <property type="match status" value="1"/>
</dbReference>
<dbReference type="InterPro" id="IPR012337">
    <property type="entry name" value="RNaseH-like_sf"/>
</dbReference>
<dbReference type="Pfam" id="PF13333">
    <property type="entry name" value="rve_2"/>
    <property type="match status" value="1"/>
</dbReference>
<evidence type="ECO:0000313" key="2">
    <source>
        <dbReference type="EMBL" id="MBB5198724.1"/>
    </source>
</evidence>
<sequence length="66" mass="8016">MSRKRKCQSNALTDNWSNLFKNQRHHGLCYSTHAEMKSVSFKYVEVFYNHKRLHSTLDYRSPIRRL</sequence>
<evidence type="ECO:0000259" key="1">
    <source>
        <dbReference type="Pfam" id="PF13333"/>
    </source>
</evidence>
<accession>A0A840RPR6</accession>
<dbReference type="Proteomes" id="UP000571084">
    <property type="component" value="Unassembled WGS sequence"/>
</dbReference>
<feature type="domain" description="Integrase catalytic" evidence="1">
    <location>
        <begin position="19"/>
        <end position="63"/>
    </location>
</feature>
<organism evidence="2 3">
    <name type="scientific">Glaciimonas immobilis</name>
    <dbReference type="NCBI Taxonomy" id="728004"/>
    <lineage>
        <taxon>Bacteria</taxon>
        <taxon>Pseudomonadati</taxon>
        <taxon>Pseudomonadota</taxon>
        <taxon>Betaproteobacteria</taxon>
        <taxon>Burkholderiales</taxon>
        <taxon>Oxalobacteraceae</taxon>
        <taxon>Glaciimonas</taxon>
    </lineage>
</organism>
<dbReference type="InterPro" id="IPR050900">
    <property type="entry name" value="Transposase_IS3/IS150/IS904"/>
</dbReference>
<name>A0A840RPR6_9BURK</name>
<proteinExistence type="predicted"/>
<dbReference type="PANTHER" id="PTHR46889">
    <property type="entry name" value="TRANSPOSASE INSF FOR INSERTION SEQUENCE IS3B-RELATED"/>
    <property type="match status" value="1"/>
</dbReference>
<dbReference type="SUPFAM" id="SSF53098">
    <property type="entry name" value="Ribonuclease H-like"/>
    <property type="match status" value="1"/>
</dbReference>
<comment type="caution">
    <text evidence="2">The sequence shown here is derived from an EMBL/GenBank/DDBJ whole genome shotgun (WGS) entry which is preliminary data.</text>
</comment>
<dbReference type="GO" id="GO:0015074">
    <property type="term" value="P:DNA integration"/>
    <property type="evidence" value="ECO:0007669"/>
    <property type="project" value="InterPro"/>
</dbReference>
<dbReference type="RefSeq" id="WP_168052884.1">
    <property type="nucleotide sequence ID" value="NZ_JAAOZT010000002.1"/>
</dbReference>
<dbReference type="EMBL" id="JACHHQ010000001">
    <property type="protein sequence ID" value="MBB5198724.1"/>
    <property type="molecule type" value="Genomic_DNA"/>
</dbReference>